<proteinExistence type="predicted"/>
<evidence type="ECO:0000313" key="3">
    <source>
        <dbReference type="Proteomes" id="UP000027345"/>
    </source>
</evidence>
<feature type="region of interest" description="Disordered" evidence="1">
    <location>
        <begin position="58"/>
        <end position="150"/>
    </location>
</feature>
<dbReference type="Proteomes" id="UP000027345">
    <property type="component" value="Unassembled WGS sequence"/>
</dbReference>
<evidence type="ECO:0000256" key="1">
    <source>
        <dbReference type="SAM" id="MobiDB-lite"/>
    </source>
</evidence>
<reference evidence="2 3" key="1">
    <citation type="submission" date="2014-05" db="EMBL/GenBank/DDBJ databases">
        <title>Draft genome sequence of Amycolatopsis rifamycinica DSM 46095.</title>
        <authorList>
            <person name="Lal R."/>
            <person name="Saxena A."/>
            <person name="Kumari R."/>
            <person name="Mukherjee U."/>
            <person name="Singh P."/>
            <person name="Sangwan N."/>
            <person name="Mahato N.K."/>
        </authorList>
    </citation>
    <scope>NUCLEOTIDE SEQUENCE [LARGE SCALE GENOMIC DNA]</scope>
    <source>
        <strain evidence="2 3">DSM 46095</strain>
    </source>
</reference>
<evidence type="ECO:0000313" key="2">
    <source>
        <dbReference type="EMBL" id="KDN16577.1"/>
    </source>
</evidence>
<dbReference type="AlphaFoldDB" id="A0A066TSR7"/>
<feature type="compositionally biased region" description="Low complexity" evidence="1">
    <location>
        <begin position="136"/>
        <end position="150"/>
    </location>
</feature>
<keyword evidence="3" id="KW-1185">Reference proteome</keyword>
<organism evidence="2 3">
    <name type="scientific">Amycolatopsis rifamycinica</name>
    <dbReference type="NCBI Taxonomy" id="287986"/>
    <lineage>
        <taxon>Bacteria</taxon>
        <taxon>Bacillati</taxon>
        <taxon>Actinomycetota</taxon>
        <taxon>Actinomycetes</taxon>
        <taxon>Pseudonocardiales</taxon>
        <taxon>Pseudonocardiaceae</taxon>
        <taxon>Amycolatopsis</taxon>
    </lineage>
</organism>
<gene>
    <name evidence="2" type="ORF">DV20_39335</name>
</gene>
<feature type="compositionally biased region" description="Basic residues" evidence="1">
    <location>
        <begin position="99"/>
        <end position="108"/>
    </location>
</feature>
<name>A0A066TSR7_9PSEU</name>
<dbReference type="EMBL" id="JMQI01000079">
    <property type="protein sequence ID" value="KDN16577.1"/>
    <property type="molecule type" value="Genomic_DNA"/>
</dbReference>
<sequence length="150" mass="14891">MVVRAAPEVRGPADGACGTDVRCGRGRVDPGCTDGSAGAIDVGGTSSVAGGGAGEVVPIVDSPGRAGCTGSGGPTRWPARKPATARTTAVAAEVPATAKRLRRRRTRPPRSITSVASRRIGGCGPPAAPVRIARTSSSGSMFVTSSPSVR</sequence>
<protein>
    <submittedName>
        <fullName evidence="2">Uncharacterized protein</fullName>
    </submittedName>
</protein>
<accession>A0A066TSR7</accession>
<feature type="compositionally biased region" description="Low complexity" evidence="1">
    <location>
        <begin position="74"/>
        <end position="98"/>
    </location>
</feature>
<comment type="caution">
    <text evidence="2">The sequence shown here is derived from an EMBL/GenBank/DDBJ whole genome shotgun (WGS) entry which is preliminary data.</text>
</comment>